<proteinExistence type="inferred from homology"/>
<evidence type="ECO:0000256" key="1">
    <source>
        <dbReference type="ARBA" id="ARBA00009431"/>
    </source>
</evidence>
<dbReference type="GO" id="GO:0006508">
    <property type="term" value="P:proteolysis"/>
    <property type="evidence" value="ECO:0007669"/>
    <property type="project" value="InterPro"/>
</dbReference>
<keyword evidence="2" id="KW-0732">Signal</keyword>
<evidence type="ECO:0000256" key="2">
    <source>
        <dbReference type="SAM" id="SignalP"/>
    </source>
</evidence>
<feature type="chain" id="PRO_5041697792" description="Serine carboxypeptidase" evidence="2">
    <location>
        <begin position="26"/>
        <end position="130"/>
    </location>
</feature>
<dbReference type="Proteomes" id="UP001187192">
    <property type="component" value="Unassembled WGS sequence"/>
</dbReference>
<evidence type="ECO:0000313" key="3">
    <source>
        <dbReference type="EMBL" id="GMN40050.1"/>
    </source>
</evidence>
<feature type="signal peptide" evidence="2">
    <location>
        <begin position="1"/>
        <end position="25"/>
    </location>
</feature>
<dbReference type="Pfam" id="PF00450">
    <property type="entry name" value="Peptidase_S10"/>
    <property type="match status" value="1"/>
</dbReference>
<name>A0AA87ZW81_FICCA</name>
<accession>A0AA87ZW81</accession>
<dbReference type="Gene3D" id="3.40.50.1820">
    <property type="entry name" value="alpha/beta hydrolase"/>
    <property type="match status" value="1"/>
</dbReference>
<dbReference type="GO" id="GO:0004185">
    <property type="term" value="F:serine-type carboxypeptidase activity"/>
    <property type="evidence" value="ECO:0007669"/>
    <property type="project" value="InterPro"/>
</dbReference>
<dbReference type="InterPro" id="IPR001563">
    <property type="entry name" value="Peptidase_S10"/>
</dbReference>
<reference evidence="3" key="1">
    <citation type="submission" date="2023-07" db="EMBL/GenBank/DDBJ databases">
        <title>draft genome sequence of fig (Ficus carica).</title>
        <authorList>
            <person name="Takahashi T."/>
            <person name="Nishimura K."/>
        </authorList>
    </citation>
    <scope>NUCLEOTIDE SEQUENCE</scope>
</reference>
<evidence type="ECO:0008006" key="5">
    <source>
        <dbReference type="Google" id="ProtNLM"/>
    </source>
</evidence>
<comment type="similarity">
    <text evidence="1">Belongs to the peptidase S10 family.</text>
</comment>
<dbReference type="InterPro" id="IPR029058">
    <property type="entry name" value="AB_hydrolase_fold"/>
</dbReference>
<dbReference type="EMBL" id="BTGU01000010">
    <property type="protein sequence ID" value="GMN40050.1"/>
    <property type="molecule type" value="Genomic_DNA"/>
</dbReference>
<keyword evidence="4" id="KW-1185">Reference proteome</keyword>
<gene>
    <name evidence="3" type="ORF">TIFTF001_009268</name>
</gene>
<evidence type="ECO:0000313" key="4">
    <source>
        <dbReference type="Proteomes" id="UP001187192"/>
    </source>
</evidence>
<organism evidence="3 4">
    <name type="scientific">Ficus carica</name>
    <name type="common">Common fig</name>
    <dbReference type="NCBI Taxonomy" id="3494"/>
    <lineage>
        <taxon>Eukaryota</taxon>
        <taxon>Viridiplantae</taxon>
        <taxon>Streptophyta</taxon>
        <taxon>Embryophyta</taxon>
        <taxon>Tracheophyta</taxon>
        <taxon>Spermatophyta</taxon>
        <taxon>Magnoliopsida</taxon>
        <taxon>eudicotyledons</taxon>
        <taxon>Gunneridae</taxon>
        <taxon>Pentapetalae</taxon>
        <taxon>rosids</taxon>
        <taxon>fabids</taxon>
        <taxon>Rosales</taxon>
        <taxon>Moraceae</taxon>
        <taxon>Ficeae</taxon>
        <taxon>Ficus</taxon>
    </lineage>
</organism>
<protein>
    <recommendedName>
        <fullName evidence="5">Serine carboxypeptidase</fullName>
    </recommendedName>
</protein>
<comment type="caution">
    <text evidence="3">The sequence shown here is derived from an EMBL/GenBank/DDBJ whole genome shotgun (WGS) entry which is preliminary data.</text>
</comment>
<dbReference type="SUPFAM" id="SSF53474">
    <property type="entry name" value="alpha/beta-Hydrolases"/>
    <property type="match status" value="1"/>
</dbReference>
<dbReference type="AlphaFoldDB" id="A0AA87ZW81"/>
<sequence length="130" mass="14592">MKLFSHILLTQLLLLFSLLQLPCEANQIDKLNELIKSRRSKNPPRPESWPSSYGWDGLLHFSPLDVGGHEGLKEADKIDAMPGQPQGVDFNQYAGYVTVDRRAGRALFYYFVESAEDSASKPLVLWLNGG</sequence>